<dbReference type="Gene3D" id="3.90.1150.200">
    <property type="match status" value="1"/>
</dbReference>
<reference evidence="1 2" key="1">
    <citation type="submission" date="2023-02" db="EMBL/GenBank/DDBJ databases">
        <title>Dictyobacter halimunensis sp. nov., a new member of the class Ktedonobacteria from forest soil in a geothermal area.</title>
        <authorList>
            <person name="Rachmania M.K."/>
            <person name="Ningsih F."/>
            <person name="Sakai Y."/>
            <person name="Yabe S."/>
            <person name="Yokota A."/>
            <person name="Sjamsuridzal W."/>
        </authorList>
    </citation>
    <scope>NUCLEOTIDE SEQUENCE [LARGE SCALE GENOMIC DNA]</scope>
    <source>
        <strain evidence="1 2">S3.2.2.5</strain>
    </source>
</reference>
<evidence type="ECO:0000313" key="2">
    <source>
        <dbReference type="Proteomes" id="UP001344906"/>
    </source>
</evidence>
<accession>A0ABQ6FNZ3</accession>
<sequence length="62" mass="7472">MNPEVTEYIEKIDQPWQVEVCNRLRQLILQTVAEVDEVKLYNRPHYKKNEQYLCVFFVAKNG</sequence>
<keyword evidence="2" id="KW-1185">Reference proteome</keyword>
<evidence type="ECO:0008006" key="3">
    <source>
        <dbReference type="Google" id="ProtNLM"/>
    </source>
</evidence>
<gene>
    <name evidence="1" type="ORF">KDH_22510</name>
</gene>
<organism evidence="1 2">
    <name type="scientific">Dictyobacter halimunensis</name>
    <dbReference type="NCBI Taxonomy" id="3026934"/>
    <lineage>
        <taxon>Bacteria</taxon>
        <taxon>Bacillati</taxon>
        <taxon>Chloroflexota</taxon>
        <taxon>Ktedonobacteria</taxon>
        <taxon>Ktedonobacterales</taxon>
        <taxon>Dictyobacteraceae</taxon>
        <taxon>Dictyobacter</taxon>
    </lineage>
</organism>
<comment type="caution">
    <text evidence="1">The sequence shown here is derived from an EMBL/GenBank/DDBJ whole genome shotgun (WGS) entry which is preliminary data.</text>
</comment>
<proteinExistence type="predicted"/>
<evidence type="ECO:0000313" key="1">
    <source>
        <dbReference type="EMBL" id="GLV55407.1"/>
    </source>
</evidence>
<dbReference type="EMBL" id="BSRI01000001">
    <property type="protein sequence ID" value="GLV55407.1"/>
    <property type="molecule type" value="Genomic_DNA"/>
</dbReference>
<protein>
    <recommendedName>
        <fullName evidence="3">YdhG-like domain-containing protein</fullName>
    </recommendedName>
</protein>
<dbReference type="Proteomes" id="UP001344906">
    <property type="component" value="Unassembled WGS sequence"/>
</dbReference>
<dbReference type="SUPFAM" id="SSF159888">
    <property type="entry name" value="YdhG-like"/>
    <property type="match status" value="1"/>
</dbReference>
<name>A0ABQ6FNZ3_9CHLR</name>
<dbReference type="RefSeq" id="WP_338249718.1">
    <property type="nucleotide sequence ID" value="NZ_BSRI01000001.1"/>
</dbReference>